<dbReference type="RefSeq" id="WP_098469181.1">
    <property type="nucleotide sequence ID" value="NZ_PDJD01000001.1"/>
</dbReference>
<dbReference type="InterPro" id="IPR010982">
    <property type="entry name" value="Lambda_DNA-bd_dom_sf"/>
</dbReference>
<dbReference type="PROSITE" id="PS50943">
    <property type="entry name" value="HTH_CROC1"/>
    <property type="match status" value="1"/>
</dbReference>
<dbReference type="OrthoDB" id="9805309at2"/>
<evidence type="ECO:0000313" key="3">
    <source>
        <dbReference type="Proteomes" id="UP000224915"/>
    </source>
</evidence>
<comment type="caution">
    <text evidence="2">The sequence shown here is derived from an EMBL/GenBank/DDBJ whole genome shotgun (WGS) entry which is preliminary data.</text>
</comment>
<dbReference type="Pfam" id="PF13443">
    <property type="entry name" value="HTH_26"/>
    <property type="match status" value="1"/>
</dbReference>
<name>A0A2A9D1C0_9MICO</name>
<dbReference type="Gene3D" id="1.10.260.40">
    <property type="entry name" value="lambda repressor-like DNA-binding domains"/>
    <property type="match status" value="1"/>
</dbReference>
<dbReference type="GO" id="GO:0003677">
    <property type="term" value="F:DNA binding"/>
    <property type="evidence" value="ECO:0007669"/>
    <property type="project" value="InterPro"/>
</dbReference>
<reference evidence="2 3" key="1">
    <citation type="submission" date="2017-10" db="EMBL/GenBank/DDBJ databases">
        <title>Sequencing the genomes of 1000 actinobacteria strains.</title>
        <authorList>
            <person name="Klenk H.-P."/>
        </authorList>
    </citation>
    <scope>NUCLEOTIDE SEQUENCE [LARGE SCALE GENOMIC DNA]</scope>
    <source>
        <strain evidence="2 3">DSM 21801</strain>
    </source>
</reference>
<dbReference type="AlphaFoldDB" id="A0A2A9D1C0"/>
<protein>
    <submittedName>
        <fullName evidence="2">Putative transcriptional regulator</fullName>
    </submittedName>
</protein>
<keyword evidence="3" id="KW-1185">Reference proteome</keyword>
<evidence type="ECO:0000313" key="2">
    <source>
        <dbReference type="EMBL" id="PFG20156.1"/>
    </source>
</evidence>
<sequence length="82" mass="8908">MSSDDDGVHGHIECRLGALLAERDMTMTELSRRTGITMANLSILKNNHAKAVRMHTLVLICEALKVTPGEILVLKPGAQADQ</sequence>
<dbReference type="PANTHER" id="PTHR37301:SF1">
    <property type="entry name" value="DNA-BINDING PROTEIN"/>
    <property type="match status" value="1"/>
</dbReference>
<gene>
    <name evidence="2" type="ORF">ATL40_1743</name>
</gene>
<organism evidence="2 3">
    <name type="scientific">Serinibacter salmoneus</name>
    <dbReference type="NCBI Taxonomy" id="556530"/>
    <lineage>
        <taxon>Bacteria</taxon>
        <taxon>Bacillati</taxon>
        <taxon>Actinomycetota</taxon>
        <taxon>Actinomycetes</taxon>
        <taxon>Micrococcales</taxon>
        <taxon>Beutenbergiaceae</taxon>
        <taxon>Serinibacter</taxon>
    </lineage>
</organism>
<feature type="domain" description="HTH cro/C1-type" evidence="1">
    <location>
        <begin position="22"/>
        <end position="71"/>
    </location>
</feature>
<accession>A0A2A9D1C0</accession>
<dbReference type="PANTHER" id="PTHR37301">
    <property type="entry name" value="DNA-BINDING PROTEIN-RELATED"/>
    <property type="match status" value="1"/>
</dbReference>
<proteinExistence type="predicted"/>
<dbReference type="InterPro" id="IPR001387">
    <property type="entry name" value="Cro/C1-type_HTH"/>
</dbReference>
<dbReference type="Proteomes" id="UP000224915">
    <property type="component" value="Unassembled WGS sequence"/>
</dbReference>
<dbReference type="SUPFAM" id="SSF47413">
    <property type="entry name" value="lambda repressor-like DNA-binding domains"/>
    <property type="match status" value="1"/>
</dbReference>
<evidence type="ECO:0000259" key="1">
    <source>
        <dbReference type="PROSITE" id="PS50943"/>
    </source>
</evidence>
<dbReference type="EMBL" id="PDJD01000001">
    <property type="protein sequence ID" value="PFG20156.1"/>
    <property type="molecule type" value="Genomic_DNA"/>
</dbReference>
<dbReference type="SMART" id="SM00530">
    <property type="entry name" value="HTH_XRE"/>
    <property type="match status" value="1"/>
</dbReference>